<evidence type="ECO:0000256" key="4">
    <source>
        <dbReference type="RuleBase" id="RU003557"/>
    </source>
</evidence>
<accession>A0ABY8W2G8</accession>
<feature type="domain" description="Thiolase N-terminal" evidence="5">
    <location>
        <begin position="5"/>
        <end position="272"/>
    </location>
</feature>
<keyword evidence="2 4" id="KW-0808">Transferase</keyword>
<dbReference type="PIRSF" id="PIRSF000429">
    <property type="entry name" value="Ac-CoA_Ac_transf"/>
    <property type="match status" value="1"/>
</dbReference>
<dbReference type="Gene3D" id="3.40.47.10">
    <property type="match status" value="1"/>
</dbReference>
<gene>
    <name evidence="7" type="ORF">PT015_11930</name>
</gene>
<dbReference type="InterPro" id="IPR002155">
    <property type="entry name" value="Thiolase"/>
</dbReference>
<dbReference type="PANTHER" id="PTHR18919">
    <property type="entry name" value="ACETYL-COA C-ACYLTRANSFERASE"/>
    <property type="match status" value="1"/>
</dbReference>
<dbReference type="EMBL" id="CP126981">
    <property type="protein sequence ID" value="WIM90064.1"/>
    <property type="molecule type" value="Genomic_DNA"/>
</dbReference>
<dbReference type="InterPro" id="IPR020617">
    <property type="entry name" value="Thiolase_C"/>
</dbReference>
<dbReference type="SUPFAM" id="SSF53901">
    <property type="entry name" value="Thiolase-like"/>
    <property type="match status" value="2"/>
</dbReference>
<evidence type="ECO:0000256" key="1">
    <source>
        <dbReference type="ARBA" id="ARBA00010982"/>
    </source>
</evidence>
<evidence type="ECO:0000313" key="7">
    <source>
        <dbReference type="EMBL" id="WIM90064.1"/>
    </source>
</evidence>
<dbReference type="EC" id="2.3.1.9" evidence="7"/>
<keyword evidence="3 4" id="KW-0012">Acyltransferase</keyword>
<sequence>MPEAVIVSTARSPIGRAMKGSLVNMRPDDLAAQMVRAALDKVPGLNPHQIDDLILGCGQPAGEAGYNLARAVAVELGYDFLPGTTVNRYCSSSLQTTRMAFHAIKAGEGDAFISAGVETVSRFVKGSSDSWPDTKNPLFDEAQERSVAAAAGADEWHDPRTDGHIPDVYIAMGQTAENVALLTGVSREDQDHWGVRSQNRAEEAIKSGFFDREIVPVTLPDGSTVSKDDGPRAGTTYEKISELKPVFRPNGTVTAGNACPLNDGAAAVVITSDTKAKELGLKPLARIVATGVSGLSPEIMGLGPIEASKQALARAGMSVKDIDLFEINEAFAVQVLGSARELGIDEDKLNVSGGAIALGHPFGMTGARITTTLLNNLETYDKQYGLETMCVGGGQGMALIIERLN</sequence>
<dbReference type="Proteomes" id="UP001236585">
    <property type="component" value="Chromosome"/>
</dbReference>
<dbReference type="InterPro" id="IPR016039">
    <property type="entry name" value="Thiolase-like"/>
</dbReference>
<dbReference type="Pfam" id="PF00108">
    <property type="entry name" value="Thiolase_N"/>
    <property type="match status" value="1"/>
</dbReference>
<dbReference type="Pfam" id="PF02803">
    <property type="entry name" value="Thiolase_C"/>
    <property type="match status" value="1"/>
</dbReference>
<dbReference type="InterPro" id="IPR020613">
    <property type="entry name" value="Thiolase_CS"/>
</dbReference>
<keyword evidence="8" id="KW-1185">Reference proteome</keyword>
<evidence type="ECO:0000259" key="6">
    <source>
        <dbReference type="Pfam" id="PF02803"/>
    </source>
</evidence>
<dbReference type="NCBIfam" id="NF005890">
    <property type="entry name" value="PRK07851.1"/>
    <property type="match status" value="1"/>
</dbReference>
<dbReference type="RefSeq" id="WP_285190820.1">
    <property type="nucleotide sequence ID" value="NZ_CP126981.1"/>
</dbReference>
<dbReference type="PANTHER" id="PTHR18919:SF134">
    <property type="entry name" value="BETA-KETOACYL COA THIOLASE FADA3-RELATED"/>
    <property type="match status" value="1"/>
</dbReference>
<evidence type="ECO:0000256" key="3">
    <source>
        <dbReference type="ARBA" id="ARBA00023315"/>
    </source>
</evidence>
<name>A0ABY8W2G8_9MYCO</name>
<dbReference type="PROSITE" id="PS00737">
    <property type="entry name" value="THIOLASE_2"/>
    <property type="match status" value="1"/>
</dbReference>
<evidence type="ECO:0000256" key="2">
    <source>
        <dbReference type="ARBA" id="ARBA00022679"/>
    </source>
</evidence>
<comment type="similarity">
    <text evidence="1 4">Belongs to the thiolase-like superfamily. Thiolase family.</text>
</comment>
<feature type="domain" description="Thiolase C-terminal" evidence="6">
    <location>
        <begin position="281"/>
        <end position="403"/>
    </location>
</feature>
<dbReference type="CDD" id="cd00751">
    <property type="entry name" value="thiolase"/>
    <property type="match status" value="1"/>
</dbReference>
<dbReference type="NCBIfam" id="TIGR01930">
    <property type="entry name" value="AcCoA-C-Actrans"/>
    <property type="match status" value="1"/>
</dbReference>
<dbReference type="GO" id="GO:0003985">
    <property type="term" value="F:acetyl-CoA C-acetyltransferase activity"/>
    <property type="evidence" value="ECO:0007669"/>
    <property type="project" value="UniProtKB-EC"/>
</dbReference>
<reference evidence="7 8" key="1">
    <citation type="journal article" date="2023" name="Microbiol. Resour. Announc.">
        <title>Complete Genome Sequence of Mycobacterium wuenschmanii, a novel Nontuberculous Mycobacterium Isolated from a captive population of Amazon Milk Frogs.</title>
        <authorList>
            <person name="Hicks J."/>
            <person name="Zeineldin M."/>
            <person name="Ward H."/>
            <person name="Wuenschmann A."/>
            <person name="Camp P."/>
            <person name="Farrell D."/>
            <person name="Lehman K."/>
            <person name="Thacker T."/>
            <person name="Cuthbert E."/>
        </authorList>
    </citation>
    <scope>NUCLEOTIDE SEQUENCE [LARGE SCALE GENOMIC DNA]</scope>
    <source>
        <strain evidence="7 8">Wuenschmanii</strain>
    </source>
</reference>
<organism evidence="7 8">
    <name type="scientific">Candidatus Mycobacterium wuenschmannii</name>
    <dbReference type="NCBI Taxonomy" id="3027808"/>
    <lineage>
        <taxon>Bacteria</taxon>
        <taxon>Bacillati</taxon>
        <taxon>Actinomycetota</taxon>
        <taxon>Actinomycetes</taxon>
        <taxon>Mycobacteriales</taxon>
        <taxon>Mycobacteriaceae</taxon>
        <taxon>Mycobacterium</taxon>
    </lineage>
</organism>
<evidence type="ECO:0000259" key="5">
    <source>
        <dbReference type="Pfam" id="PF00108"/>
    </source>
</evidence>
<evidence type="ECO:0000313" key="8">
    <source>
        <dbReference type="Proteomes" id="UP001236585"/>
    </source>
</evidence>
<dbReference type="InterPro" id="IPR020616">
    <property type="entry name" value="Thiolase_N"/>
</dbReference>
<proteinExistence type="inferred from homology"/>
<protein>
    <submittedName>
        <fullName evidence="7">Acetyl-CoA C-acetyltransferase</fullName>
        <ecNumber evidence="7">2.3.1.9</ecNumber>
    </submittedName>
</protein>